<feature type="compositionally biased region" description="Low complexity" evidence="1">
    <location>
        <begin position="685"/>
        <end position="698"/>
    </location>
</feature>
<dbReference type="PANTHER" id="PTHR24216">
    <property type="entry name" value="PAXILLIN-RELATED"/>
    <property type="match status" value="1"/>
</dbReference>
<feature type="compositionally biased region" description="Polar residues" evidence="1">
    <location>
        <begin position="510"/>
        <end position="520"/>
    </location>
</feature>
<evidence type="ECO:0000256" key="2">
    <source>
        <dbReference type="SAM" id="Phobius"/>
    </source>
</evidence>
<feature type="region of interest" description="Disordered" evidence="1">
    <location>
        <begin position="406"/>
        <end position="525"/>
    </location>
</feature>
<feature type="compositionally biased region" description="Polar residues" evidence="1">
    <location>
        <begin position="52"/>
        <end position="66"/>
    </location>
</feature>
<name>A0AAV5A9C7_9AGAM</name>
<evidence type="ECO:0000313" key="3">
    <source>
        <dbReference type="EMBL" id="GJJ09626.1"/>
    </source>
</evidence>
<feature type="compositionally biased region" description="Pro residues" evidence="1">
    <location>
        <begin position="239"/>
        <end position="266"/>
    </location>
</feature>
<feature type="region of interest" description="Disordered" evidence="1">
    <location>
        <begin position="137"/>
        <end position="177"/>
    </location>
</feature>
<feature type="compositionally biased region" description="Polar residues" evidence="1">
    <location>
        <begin position="155"/>
        <end position="164"/>
    </location>
</feature>
<feature type="compositionally biased region" description="Low complexity" evidence="1">
    <location>
        <begin position="67"/>
        <end position="85"/>
    </location>
</feature>
<keyword evidence="2" id="KW-0812">Transmembrane</keyword>
<keyword evidence="4" id="KW-1185">Reference proteome</keyword>
<organism evidence="3 4">
    <name type="scientific">Clathrus columnatus</name>
    <dbReference type="NCBI Taxonomy" id="1419009"/>
    <lineage>
        <taxon>Eukaryota</taxon>
        <taxon>Fungi</taxon>
        <taxon>Dikarya</taxon>
        <taxon>Basidiomycota</taxon>
        <taxon>Agaricomycotina</taxon>
        <taxon>Agaricomycetes</taxon>
        <taxon>Phallomycetidae</taxon>
        <taxon>Phallales</taxon>
        <taxon>Clathraceae</taxon>
        <taxon>Clathrus</taxon>
    </lineage>
</organism>
<feature type="compositionally biased region" description="Polar residues" evidence="1">
    <location>
        <begin position="193"/>
        <end position="206"/>
    </location>
</feature>
<feature type="compositionally biased region" description="Low complexity" evidence="1">
    <location>
        <begin position="445"/>
        <end position="471"/>
    </location>
</feature>
<sequence>MSTQEGEETSLVNHGSRSPTLSESISTSKKSPTPTPTSPGTSGRKPPPSPLALTTSFTHLSPSLSVSPNSRQSLDSSRSDLTSVRSELTSLHISDFPLPPSILPTIPASPATPKSLFFTTTPTSTSIALLQEPADGTTVNRSFLPSPRSLKGLFTKSNNSSQTRLVPEQAQARQASLESLEAAAENDQYSISKDAQATPQQQNSSRAPTPTTAGTMTPRDWRSNSSDGSSSLKSTNSLPFPPASRDPKSQPPTISPPPQSPLPVPPSSNRSSFRTSLRYSQILYDVGHSDMGMDITEEKLLSTDFITEMLRQPGQVSAPTSQVPPPPGITLQEAMLEKENRGKVGLQPNTPSQLTVIDETGEFHSPSLYSPNLIENEVETGRIHSVLASSVFPSGADMIYYDSPLTSPSTTVPSSRHHPGSHPLVPNTPMTPASFDTITSPKILSPFEPSSSSSPTTTTSSSSSGRSPSVSQLVASRLPIGRSMSTTSTLTVSTQRTVKSVKIRQHRYPRSNTTKSSPNRPESVPMQELNVTSPVDMDSPTTVVQHDTFVEQTNNGADITEIYDQYIVNNERRLTAASIGTSAHSHATSTKTQRDSVPVIPTVDNLYDFTDDYSHKSKSSMVPPHSPHSVRTRESAFDEGDVYVGIAKTVDVAEFEPTLVDRPTSPKIIGVAPARVILQPNRMGSPPSSSNNDNTTPSQPLHMTDKKAKTDANSPSVSPISPRDPPSIRSPPSHRTDIPESAKSLVFSDEVDDVHHLPYEIRSSGGTYWTMFPGMGNNPPSQDNKSTRANAATSFKSIVSYITAKSAARDSHKSTGNRSSKWAWLLRKPLPPLPIEAQIAGPSTLDLDNHRLTSPATPFSHEKSKLSLSPPPLVGSPHGWDDIVIEKRPSFGVGIMGRMFGADSLKIAKRKPNRKMTDPHHHQGNITPYILPHLSGVHRRQSSTGSSAFHPPERSRKRKVLFAGGIVGLIIIVVIVVLAVVLSRTHHASPSPSPCSNGNVGSFCNLDATCTCPSGQSGICTAPLAKALSELVPQAAQIFNVNITASILAIILWEQNGTPVNSDCSSQAELMDLGGSLSPLSTPNRTSWAQSALIWNLFETANVNLTKQLQLQIQQMPFHDLAVDGIVPDPNGHFLVPTSGYILDFANQTVTPRPTKFFSDAAPSAQQISEINPSVESTLDRMYSFAIGEADNKCCGFLSWGSQICTASSTQSQTALSQYWQDVLSLDVGNLPNFLSALRASSILLPFDATNKVISNFLSGHESNSSISFPPPIACYPGLSSSQINSINLVETHAFSLSPITPPTATSLDPNCFINRPVYGMLDVWRLQLPFPDSRQGVAQQAVVLNGSEASVRAILHAGEMLSAFPGDNITDIHPFNVNPQEFGTLSHIQHIALRWLQSFSSVDLAIAAAEYLSQSPTQPPPSASPLLNATTPIIEVAFFGEVLLQSDVGSFVSDLTTPTGELFFGSSQGEAFRRWALQQSSPPSTTTITWTDSALAQQVVIETQTVNSKFENVWTASGNLITHGPTNSTSVQLVVNTFRALGLFSN</sequence>
<gene>
    <name evidence="3" type="ORF">Clacol_003849</name>
</gene>
<feature type="transmembrane region" description="Helical" evidence="2">
    <location>
        <begin position="960"/>
        <end position="982"/>
    </location>
</feature>
<comment type="caution">
    <text evidence="3">The sequence shown here is derived from an EMBL/GenBank/DDBJ whole genome shotgun (WGS) entry which is preliminary data.</text>
</comment>
<feature type="region of interest" description="Disordered" evidence="1">
    <location>
        <begin position="679"/>
        <end position="739"/>
    </location>
</feature>
<evidence type="ECO:0008006" key="5">
    <source>
        <dbReference type="Google" id="ProtNLM"/>
    </source>
</evidence>
<feature type="compositionally biased region" description="Polar residues" evidence="1">
    <location>
        <begin position="428"/>
        <end position="442"/>
    </location>
</feature>
<protein>
    <recommendedName>
        <fullName evidence="5">EGF-like domain-containing protein</fullName>
    </recommendedName>
</protein>
<dbReference type="EMBL" id="BPWL01000004">
    <property type="protein sequence ID" value="GJJ09626.1"/>
    <property type="molecule type" value="Genomic_DNA"/>
</dbReference>
<feature type="compositionally biased region" description="Low complexity" evidence="1">
    <location>
        <begin position="22"/>
        <end position="44"/>
    </location>
</feature>
<feature type="region of interest" description="Disordered" evidence="1">
    <location>
        <begin position="1"/>
        <end position="85"/>
    </location>
</feature>
<feature type="compositionally biased region" description="Low complexity" evidence="1">
    <location>
        <begin position="207"/>
        <end position="237"/>
    </location>
</feature>
<accession>A0AAV5A9C7</accession>
<feature type="region of interest" description="Disordered" evidence="1">
    <location>
        <begin position="615"/>
        <end position="634"/>
    </location>
</feature>
<evidence type="ECO:0000256" key="1">
    <source>
        <dbReference type="SAM" id="MobiDB-lite"/>
    </source>
</evidence>
<proteinExistence type="predicted"/>
<reference evidence="3" key="1">
    <citation type="submission" date="2021-10" db="EMBL/GenBank/DDBJ databases">
        <title>De novo Genome Assembly of Clathrus columnatus (Basidiomycota, Fungi) Using Illumina and Nanopore Sequence Data.</title>
        <authorList>
            <person name="Ogiso-Tanaka E."/>
            <person name="Itagaki H."/>
            <person name="Hosoya T."/>
            <person name="Hosaka K."/>
        </authorList>
    </citation>
    <scope>NUCLEOTIDE SEQUENCE</scope>
    <source>
        <strain evidence="3">MO-923</strain>
    </source>
</reference>
<feature type="compositionally biased region" description="Polar residues" evidence="1">
    <location>
        <begin position="9"/>
        <end position="21"/>
    </location>
</feature>
<feature type="compositionally biased region" description="Low complexity" evidence="1">
    <location>
        <begin position="619"/>
        <end position="629"/>
    </location>
</feature>
<keyword evidence="2" id="KW-0472">Membrane</keyword>
<feature type="compositionally biased region" description="Basic residues" evidence="1">
    <location>
        <begin position="499"/>
        <end position="509"/>
    </location>
</feature>
<feature type="compositionally biased region" description="Low complexity" evidence="1">
    <location>
        <begin position="483"/>
        <end position="497"/>
    </location>
</feature>
<dbReference type="Proteomes" id="UP001050691">
    <property type="component" value="Unassembled WGS sequence"/>
</dbReference>
<evidence type="ECO:0000313" key="4">
    <source>
        <dbReference type="Proteomes" id="UP001050691"/>
    </source>
</evidence>
<feature type="region of interest" description="Disordered" evidence="1">
    <location>
        <begin position="193"/>
        <end position="273"/>
    </location>
</feature>
<keyword evidence="2" id="KW-1133">Transmembrane helix</keyword>